<dbReference type="RefSeq" id="WP_143937758.1">
    <property type="nucleotide sequence ID" value="NZ_VKKG01000002.1"/>
</dbReference>
<keyword evidence="5" id="KW-0547">Nucleotide-binding</keyword>
<feature type="domain" description="PASTA" evidence="13">
    <location>
        <begin position="513"/>
        <end position="580"/>
    </location>
</feature>
<organism evidence="14 15">
    <name type="scientific">Tessaracoccus rhinocerotis</name>
    <dbReference type="NCBI Taxonomy" id="1689449"/>
    <lineage>
        <taxon>Bacteria</taxon>
        <taxon>Bacillati</taxon>
        <taxon>Actinomycetota</taxon>
        <taxon>Actinomycetes</taxon>
        <taxon>Propionibacteriales</taxon>
        <taxon>Propionibacteriaceae</taxon>
        <taxon>Tessaracoccus</taxon>
    </lineage>
</organism>
<dbReference type="FunFam" id="3.30.200.20:FF:000035">
    <property type="entry name" value="Serine/threonine protein kinase Stk1"/>
    <property type="match status" value="1"/>
</dbReference>
<dbReference type="InterPro" id="IPR005543">
    <property type="entry name" value="PASTA_dom"/>
</dbReference>
<evidence type="ECO:0000256" key="3">
    <source>
        <dbReference type="ARBA" id="ARBA00022679"/>
    </source>
</evidence>
<dbReference type="GO" id="GO:0005524">
    <property type="term" value="F:ATP binding"/>
    <property type="evidence" value="ECO:0007669"/>
    <property type="project" value="UniProtKB-KW"/>
</dbReference>
<evidence type="ECO:0000256" key="9">
    <source>
        <dbReference type="ARBA" id="ARBA00048679"/>
    </source>
</evidence>
<evidence type="ECO:0000256" key="4">
    <source>
        <dbReference type="ARBA" id="ARBA00022737"/>
    </source>
</evidence>
<dbReference type="CDD" id="cd06577">
    <property type="entry name" value="PASTA_pknB"/>
    <property type="match status" value="4"/>
</dbReference>
<dbReference type="EC" id="2.7.11.1" evidence="1"/>
<evidence type="ECO:0000256" key="2">
    <source>
        <dbReference type="ARBA" id="ARBA00022527"/>
    </source>
</evidence>
<dbReference type="Pfam" id="PF00069">
    <property type="entry name" value="Pkinase"/>
    <property type="match status" value="1"/>
</dbReference>
<dbReference type="OrthoDB" id="9762169at2"/>
<dbReference type="PROSITE" id="PS51178">
    <property type="entry name" value="PASTA"/>
    <property type="match status" value="3"/>
</dbReference>
<evidence type="ECO:0000313" key="15">
    <source>
        <dbReference type="Proteomes" id="UP000317638"/>
    </source>
</evidence>
<dbReference type="InterPro" id="IPR000719">
    <property type="entry name" value="Prot_kinase_dom"/>
</dbReference>
<evidence type="ECO:0000259" key="13">
    <source>
        <dbReference type="PROSITE" id="PS51178"/>
    </source>
</evidence>
<dbReference type="Gene3D" id="1.10.510.10">
    <property type="entry name" value="Transferase(Phosphotransferase) domain 1"/>
    <property type="match status" value="1"/>
</dbReference>
<proteinExistence type="predicted"/>
<dbReference type="CDD" id="cd14014">
    <property type="entry name" value="STKc_PknB_like"/>
    <property type="match status" value="1"/>
</dbReference>
<feature type="domain" description="Protein kinase" evidence="12">
    <location>
        <begin position="17"/>
        <end position="287"/>
    </location>
</feature>
<evidence type="ECO:0000256" key="10">
    <source>
        <dbReference type="SAM" id="MobiDB-lite"/>
    </source>
</evidence>
<dbReference type="Pfam" id="PF03793">
    <property type="entry name" value="PASTA"/>
    <property type="match status" value="4"/>
</dbReference>
<keyword evidence="11" id="KW-0812">Transmembrane</keyword>
<gene>
    <name evidence="14" type="primary">pknB</name>
    <name evidence="14" type="ORF">FOJ82_07085</name>
</gene>
<dbReference type="PANTHER" id="PTHR43289">
    <property type="entry name" value="MITOGEN-ACTIVATED PROTEIN KINASE KINASE KINASE 20-RELATED"/>
    <property type="match status" value="1"/>
</dbReference>
<keyword evidence="11" id="KW-0472">Membrane</keyword>
<dbReference type="NCBIfam" id="NF033483">
    <property type="entry name" value="PknB_PASTA_kin"/>
    <property type="match status" value="1"/>
</dbReference>
<feature type="domain" description="PASTA" evidence="13">
    <location>
        <begin position="581"/>
        <end position="655"/>
    </location>
</feature>
<dbReference type="InterPro" id="IPR008271">
    <property type="entry name" value="Ser/Thr_kinase_AS"/>
</dbReference>
<dbReference type="SMART" id="SM00220">
    <property type="entry name" value="S_TKc"/>
    <property type="match status" value="1"/>
</dbReference>
<feature type="region of interest" description="Disordered" evidence="10">
    <location>
        <begin position="361"/>
        <end position="409"/>
    </location>
</feature>
<dbReference type="EMBL" id="VKKG01000002">
    <property type="protein sequence ID" value="TRY18866.1"/>
    <property type="molecule type" value="Genomic_DNA"/>
</dbReference>
<protein>
    <recommendedName>
        <fullName evidence="1">non-specific serine/threonine protein kinase</fullName>
        <ecNumber evidence="1">2.7.11.1</ecNumber>
    </recommendedName>
</protein>
<keyword evidence="4" id="KW-0677">Repeat</keyword>
<comment type="catalytic activity">
    <reaction evidence="8">
        <text>L-threonyl-[protein] + ATP = O-phospho-L-threonyl-[protein] + ADP + H(+)</text>
        <dbReference type="Rhea" id="RHEA:46608"/>
        <dbReference type="Rhea" id="RHEA-COMP:11060"/>
        <dbReference type="Rhea" id="RHEA-COMP:11605"/>
        <dbReference type="ChEBI" id="CHEBI:15378"/>
        <dbReference type="ChEBI" id="CHEBI:30013"/>
        <dbReference type="ChEBI" id="CHEBI:30616"/>
        <dbReference type="ChEBI" id="CHEBI:61977"/>
        <dbReference type="ChEBI" id="CHEBI:456216"/>
        <dbReference type="EC" id="2.7.11.1"/>
    </reaction>
</comment>
<dbReference type="InterPro" id="IPR011009">
    <property type="entry name" value="Kinase-like_dom_sf"/>
</dbReference>
<keyword evidence="7" id="KW-0067">ATP-binding</keyword>
<keyword evidence="2" id="KW-0723">Serine/threonine-protein kinase</keyword>
<dbReference type="GO" id="GO:0045717">
    <property type="term" value="P:negative regulation of fatty acid biosynthetic process"/>
    <property type="evidence" value="ECO:0007669"/>
    <property type="project" value="UniProtKB-ARBA"/>
</dbReference>
<comment type="catalytic activity">
    <reaction evidence="9">
        <text>L-seryl-[protein] + ATP = O-phospho-L-seryl-[protein] + ADP + H(+)</text>
        <dbReference type="Rhea" id="RHEA:17989"/>
        <dbReference type="Rhea" id="RHEA-COMP:9863"/>
        <dbReference type="Rhea" id="RHEA-COMP:11604"/>
        <dbReference type="ChEBI" id="CHEBI:15378"/>
        <dbReference type="ChEBI" id="CHEBI:29999"/>
        <dbReference type="ChEBI" id="CHEBI:30616"/>
        <dbReference type="ChEBI" id="CHEBI:83421"/>
        <dbReference type="ChEBI" id="CHEBI:456216"/>
        <dbReference type="EC" id="2.7.11.1"/>
    </reaction>
</comment>
<evidence type="ECO:0000256" key="11">
    <source>
        <dbReference type="SAM" id="Phobius"/>
    </source>
</evidence>
<dbReference type="GO" id="GO:0004674">
    <property type="term" value="F:protein serine/threonine kinase activity"/>
    <property type="evidence" value="ECO:0007669"/>
    <property type="project" value="UniProtKB-KW"/>
</dbReference>
<evidence type="ECO:0000256" key="8">
    <source>
        <dbReference type="ARBA" id="ARBA00047899"/>
    </source>
</evidence>
<evidence type="ECO:0000256" key="1">
    <source>
        <dbReference type="ARBA" id="ARBA00012513"/>
    </source>
</evidence>
<evidence type="ECO:0000259" key="12">
    <source>
        <dbReference type="PROSITE" id="PS50011"/>
    </source>
</evidence>
<sequence>MSSTYDPLVGTVLDDRYEILAKLARGGMATVYRARDQRLTRTVAVKVMRTDLGEDDEFAAKFDREARAAATLNHPAVVGVFDQGTALGRPYIVMEFVEGETLRRVISREAPLSPVDALDLLEPIVSALACAHESGLVHRDIKPENVLISTRGQVKVADFGLARLMTSPQMTATGVLVGTASYLPPELVTHSRPDTRSDIYSAGIVAFEMLTGTKPHTGENNYQIAYRHVNVDVTAPSERFAAQGHKGWRIPDHVDAFVAACTARDPENRLADGRAMLRRLREVRAALLKDPQADNPELARSLQPVVARDGDLTQAIAPRPTPRPRPIAAAVGATASGHPRSHASAQLPNHASTAATGVLTRHPAPAWEPVRPRPSGRVESPLERRSPVSPRGEDSGRQPRLSRTPVFPNVHLSHSPVHRRRRGIVALVLVLLLTAGAGIGSWWWMSGRFTVVPTMVAATEAEALAAVAANDLRAETLTDYSEDVAAGMVVSTDPGAGSRLLRGDTVTITVSQGPERYGMPEVVGKGVDEARSLLAAQNLLVGTVTESWSESVAAGIVTAASQEVGAALKRDTVVDLTVSKGPQPIDVADHTGRDAAAAKKALEDAGFDVSVTEEHNASVGAGLVISQTPNSGTGFRGDDIAIVKSLGPVMVEIPDVRYKSTDDATQILEDLGLKVDKRYVTDFPLALEIASGTEPGRGSSVAEGSTVVLLVS</sequence>
<feature type="domain" description="PASTA" evidence="13">
    <location>
        <begin position="450"/>
        <end position="512"/>
    </location>
</feature>
<keyword evidence="11" id="KW-1133">Transmembrane helix</keyword>
<dbReference type="Gene3D" id="3.30.10.20">
    <property type="match status" value="4"/>
</dbReference>
<dbReference type="SMART" id="SM00740">
    <property type="entry name" value="PASTA"/>
    <property type="match status" value="4"/>
</dbReference>
<evidence type="ECO:0000313" key="14">
    <source>
        <dbReference type="EMBL" id="TRY18866.1"/>
    </source>
</evidence>
<evidence type="ECO:0000256" key="6">
    <source>
        <dbReference type="ARBA" id="ARBA00022777"/>
    </source>
</evidence>
<reference evidence="14 15" key="1">
    <citation type="submission" date="2019-07" db="EMBL/GenBank/DDBJ databases">
        <authorList>
            <person name="Zhou L.-Y."/>
        </authorList>
    </citation>
    <scope>NUCLEOTIDE SEQUENCE [LARGE SCALE GENOMIC DNA]</scope>
    <source>
        <strain evidence="14 15">YIM 101269</strain>
    </source>
</reference>
<dbReference type="Gene3D" id="3.30.200.20">
    <property type="entry name" value="Phosphorylase Kinase, domain 1"/>
    <property type="match status" value="1"/>
</dbReference>
<evidence type="ECO:0000256" key="5">
    <source>
        <dbReference type="ARBA" id="ARBA00022741"/>
    </source>
</evidence>
<dbReference type="SUPFAM" id="SSF56112">
    <property type="entry name" value="Protein kinase-like (PK-like)"/>
    <property type="match status" value="1"/>
</dbReference>
<feature type="transmembrane region" description="Helical" evidence="11">
    <location>
        <begin position="424"/>
        <end position="445"/>
    </location>
</feature>
<keyword evidence="3" id="KW-0808">Transferase</keyword>
<name>A0A553K2F1_9ACTN</name>
<keyword evidence="15" id="KW-1185">Reference proteome</keyword>
<accession>A0A553K2F1</accession>
<dbReference type="Proteomes" id="UP000317638">
    <property type="component" value="Unassembled WGS sequence"/>
</dbReference>
<comment type="caution">
    <text evidence="14">The sequence shown here is derived from an EMBL/GenBank/DDBJ whole genome shotgun (WGS) entry which is preliminary data.</text>
</comment>
<feature type="compositionally biased region" description="Basic and acidic residues" evidence="10">
    <location>
        <begin position="380"/>
        <end position="397"/>
    </location>
</feature>
<dbReference type="FunFam" id="1.10.510.10:FF:000021">
    <property type="entry name" value="Serine/threonine protein kinase"/>
    <property type="match status" value="1"/>
</dbReference>
<keyword evidence="6 14" id="KW-0418">Kinase</keyword>
<dbReference type="AlphaFoldDB" id="A0A553K2F1"/>
<evidence type="ECO:0000256" key="7">
    <source>
        <dbReference type="ARBA" id="ARBA00022840"/>
    </source>
</evidence>
<dbReference type="PANTHER" id="PTHR43289:SF6">
    <property type="entry name" value="SERINE_THREONINE-PROTEIN KINASE NEKL-3"/>
    <property type="match status" value="1"/>
</dbReference>
<dbReference type="PROSITE" id="PS50011">
    <property type="entry name" value="PROTEIN_KINASE_DOM"/>
    <property type="match status" value="1"/>
</dbReference>
<dbReference type="PROSITE" id="PS00108">
    <property type="entry name" value="PROTEIN_KINASE_ST"/>
    <property type="match status" value="1"/>
</dbReference>